<keyword evidence="10 17" id="KW-1133">Transmembrane helix</keyword>
<evidence type="ECO:0000313" key="20">
    <source>
        <dbReference type="EMBL" id="MFD2869125.1"/>
    </source>
</evidence>
<dbReference type="InterPro" id="IPR050396">
    <property type="entry name" value="Glycosyltr_51/Transpeptidase"/>
</dbReference>
<evidence type="ECO:0000256" key="10">
    <source>
        <dbReference type="ARBA" id="ARBA00022989"/>
    </source>
</evidence>
<keyword evidence="6 17" id="KW-0812">Transmembrane</keyword>
<evidence type="ECO:0000256" key="8">
    <source>
        <dbReference type="ARBA" id="ARBA00022960"/>
    </source>
</evidence>
<organism evidence="20 21">
    <name type="scientific">Kurthia populi</name>
    <dbReference type="NCBI Taxonomy" id="1562132"/>
    <lineage>
        <taxon>Bacteria</taxon>
        <taxon>Bacillati</taxon>
        <taxon>Bacillota</taxon>
        <taxon>Bacilli</taxon>
        <taxon>Bacillales</taxon>
        <taxon>Caryophanaceae</taxon>
        <taxon>Kurthia</taxon>
    </lineage>
</organism>
<evidence type="ECO:0000256" key="1">
    <source>
        <dbReference type="ARBA" id="ARBA00022475"/>
    </source>
</evidence>
<feature type="compositionally biased region" description="Low complexity" evidence="16">
    <location>
        <begin position="779"/>
        <end position="817"/>
    </location>
</feature>
<sequence length="817" mass="90454">MNKIKQWVDQFDARIDELSNKTWMKYFRITTSVVRNLLLLFALIIALGIVFVGSIGAGYFASLVKEEPLVSKQEMVSTVHNYEETSKLYFAGNQYLGKMRTDLERTEITLNKVSPDLINAVIATEDENFENHDGIVPKAVLRGLFQDISNSDSQTGGSTLTQQLIKNQILTNEVSYERKAKELLLAKRLEKFMTKDEILEAYLNVIPYGRNSTGTNIAGVETAAEGIFNVKAKDLNLAQAAYIAGIPQSPYAYTPYTQSGALKDNKQLKIGINRMKTVLYRMHETDKITTKQYKKALKYNIKKDFREREPRATEKYPYVTTEIEKRATEEMAKILAKKDGIDTNRLDEEARLREKYEILADRELRTKGYKIYSTVDKKMYDAMNNVKTNFSSYGTTLSTQTTDKETGETKTVEAPVQVGAMAIENATGKIKSFIGGRDYDLENLNHATSSKRQPGSTIKPLLVYGPAIEKGIISAGSALPDVEVTSHGWSTAKPLENYGGATPKGIVSARYALKNSLNLPAVRLYGLNFANKPMNYLDKLGFEYITETDRTTYSAALGGLQVGSTVEENTNAFATFANGGKYVDAYMITKIVDKDGKTIYKHKSKSKKVFSQATSYIINDMLRDVLDSGTGKKANGTLKFNADFAAKTGTTQNYNDVWFMGYNKDISLGVWLGYDMPKTLDYGSGYYGKPSERVNRLWGQLMNSIYDTNPDLATANGDYFSRPSDVVTRSTCSIQGYSCSSDLVNANLSLNTYSPTSILQPFGGNPEALNGPKKESEETNTTGTNDTTGTNGTTDTNGTTSSGTTNSTGTTQTDNGF</sequence>
<evidence type="ECO:0000256" key="12">
    <source>
        <dbReference type="ARBA" id="ARBA00023268"/>
    </source>
</evidence>
<dbReference type="PANTHER" id="PTHR32282">
    <property type="entry name" value="BINDING PROTEIN TRANSPEPTIDASE, PUTATIVE-RELATED"/>
    <property type="match status" value="1"/>
</dbReference>
<feature type="transmembrane region" description="Helical" evidence="17">
    <location>
        <begin position="37"/>
        <end position="61"/>
    </location>
</feature>
<feature type="domain" description="Penicillin-binding protein transpeptidase" evidence="18">
    <location>
        <begin position="419"/>
        <end position="673"/>
    </location>
</feature>
<dbReference type="Gene3D" id="1.10.3810.10">
    <property type="entry name" value="Biosynthetic peptidoglycan transglycosylase-like"/>
    <property type="match status" value="1"/>
</dbReference>
<keyword evidence="3" id="KW-0645">Protease</keyword>
<keyword evidence="13" id="KW-0961">Cell wall biogenesis/degradation</keyword>
<evidence type="ECO:0000259" key="18">
    <source>
        <dbReference type="Pfam" id="PF00905"/>
    </source>
</evidence>
<accession>A0ABW5Y1H0</accession>
<dbReference type="Gene3D" id="3.40.710.10">
    <property type="entry name" value="DD-peptidase/beta-lactamase superfamily"/>
    <property type="match status" value="1"/>
</dbReference>
<evidence type="ECO:0000259" key="19">
    <source>
        <dbReference type="Pfam" id="PF00912"/>
    </source>
</evidence>
<comment type="caution">
    <text evidence="20">The sequence shown here is derived from an EMBL/GenBank/DDBJ whole genome shotgun (WGS) entry which is preliminary data.</text>
</comment>
<evidence type="ECO:0000256" key="6">
    <source>
        <dbReference type="ARBA" id="ARBA00022692"/>
    </source>
</evidence>
<keyword evidence="9" id="KW-0573">Peptidoglycan synthesis</keyword>
<dbReference type="EMBL" id="JBHUOR010000099">
    <property type="protein sequence ID" value="MFD2869125.1"/>
    <property type="molecule type" value="Genomic_DNA"/>
</dbReference>
<evidence type="ECO:0000313" key="21">
    <source>
        <dbReference type="Proteomes" id="UP001597568"/>
    </source>
</evidence>
<keyword evidence="4 20" id="KW-0328">Glycosyltransferase</keyword>
<evidence type="ECO:0000256" key="9">
    <source>
        <dbReference type="ARBA" id="ARBA00022984"/>
    </source>
</evidence>
<evidence type="ECO:0000256" key="3">
    <source>
        <dbReference type="ARBA" id="ARBA00022670"/>
    </source>
</evidence>
<keyword evidence="21" id="KW-1185">Reference proteome</keyword>
<evidence type="ECO:0000256" key="13">
    <source>
        <dbReference type="ARBA" id="ARBA00023316"/>
    </source>
</evidence>
<dbReference type="InterPro" id="IPR023346">
    <property type="entry name" value="Lysozyme-like_dom_sf"/>
</dbReference>
<dbReference type="RefSeq" id="WP_380147951.1">
    <property type="nucleotide sequence ID" value="NZ_JBHUOR010000099.1"/>
</dbReference>
<gene>
    <name evidence="20" type="ORF">ACFSY7_11535</name>
</gene>
<comment type="catalytic activity">
    <reaction evidence="14">
        <text>Preferential cleavage: (Ac)2-L-Lys-D-Ala-|-D-Ala. Also transpeptidation of peptidyl-alanyl moieties that are N-acyl substituents of D-alanine.</text>
        <dbReference type="EC" id="3.4.16.4"/>
    </reaction>
</comment>
<evidence type="ECO:0000256" key="5">
    <source>
        <dbReference type="ARBA" id="ARBA00022679"/>
    </source>
</evidence>
<dbReference type="Gene3D" id="3.90.1310.40">
    <property type="match status" value="1"/>
</dbReference>
<evidence type="ECO:0000256" key="16">
    <source>
        <dbReference type="SAM" id="MobiDB-lite"/>
    </source>
</evidence>
<dbReference type="InterPro" id="IPR012338">
    <property type="entry name" value="Beta-lactam/transpept-like"/>
</dbReference>
<dbReference type="SUPFAM" id="SSF53955">
    <property type="entry name" value="Lysozyme-like"/>
    <property type="match status" value="1"/>
</dbReference>
<name>A0ABW5Y1H0_9BACL</name>
<evidence type="ECO:0000256" key="15">
    <source>
        <dbReference type="ARBA" id="ARBA00049902"/>
    </source>
</evidence>
<evidence type="ECO:0000256" key="7">
    <source>
        <dbReference type="ARBA" id="ARBA00022801"/>
    </source>
</evidence>
<dbReference type="InterPro" id="IPR001460">
    <property type="entry name" value="PCN-bd_Tpept"/>
</dbReference>
<evidence type="ECO:0000256" key="14">
    <source>
        <dbReference type="ARBA" id="ARBA00034000"/>
    </source>
</evidence>
<feature type="domain" description="Glycosyl transferase family 51" evidence="19">
    <location>
        <begin position="95"/>
        <end position="282"/>
    </location>
</feature>
<dbReference type="SUPFAM" id="SSF56601">
    <property type="entry name" value="beta-lactamase/transpeptidase-like"/>
    <property type="match status" value="1"/>
</dbReference>
<evidence type="ECO:0000256" key="11">
    <source>
        <dbReference type="ARBA" id="ARBA00023136"/>
    </source>
</evidence>
<keyword evidence="1" id="KW-1003">Cell membrane</keyword>
<dbReference type="PANTHER" id="PTHR32282:SF32">
    <property type="entry name" value="PENICILLIN-BINDING PROTEIN 2A"/>
    <property type="match status" value="1"/>
</dbReference>
<dbReference type="GO" id="GO:0016757">
    <property type="term" value="F:glycosyltransferase activity"/>
    <property type="evidence" value="ECO:0007669"/>
    <property type="project" value="UniProtKB-KW"/>
</dbReference>
<evidence type="ECO:0000256" key="17">
    <source>
        <dbReference type="SAM" id="Phobius"/>
    </source>
</evidence>
<protein>
    <submittedName>
        <fullName evidence="20">Transglycosylase domain-containing protein</fullName>
        <ecNumber evidence="20">2.4.-.-</ecNumber>
    </submittedName>
</protein>
<proteinExistence type="predicted"/>
<evidence type="ECO:0000256" key="2">
    <source>
        <dbReference type="ARBA" id="ARBA00022645"/>
    </source>
</evidence>
<dbReference type="InterPro" id="IPR001264">
    <property type="entry name" value="Glyco_trans_51"/>
</dbReference>
<reference evidence="21" key="1">
    <citation type="journal article" date="2019" name="Int. J. Syst. Evol. Microbiol.">
        <title>The Global Catalogue of Microorganisms (GCM) 10K type strain sequencing project: providing services to taxonomists for standard genome sequencing and annotation.</title>
        <authorList>
            <consortium name="The Broad Institute Genomics Platform"/>
            <consortium name="The Broad Institute Genome Sequencing Center for Infectious Disease"/>
            <person name="Wu L."/>
            <person name="Ma J."/>
        </authorList>
    </citation>
    <scope>NUCLEOTIDE SEQUENCE [LARGE SCALE GENOMIC DNA]</scope>
    <source>
        <strain evidence="21">KCTC 33522</strain>
    </source>
</reference>
<dbReference type="Pfam" id="PF00912">
    <property type="entry name" value="Transgly"/>
    <property type="match status" value="1"/>
</dbReference>
<dbReference type="InterPro" id="IPR036950">
    <property type="entry name" value="PBP_transglycosylase"/>
</dbReference>
<keyword evidence="11 17" id="KW-0472">Membrane</keyword>
<keyword evidence="5 20" id="KW-0808">Transferase</keyword>
<keyword evidence="2" id="KW-0121">Carboxypeptidase</keyword>
<evidence type="ECO:0000256" key="4">
    <source>
        <dbReference type="ARBA" id="ARBA00022676"/>
    </source>
</evidence>
<keyword evidence="7" id="KW-0378">Hydrolase</keyword>
<dbReference type="EC" id="2.4.-.-" evidence="20"/>
<comment type="catalytic activity">
    <reaction evidence="15">
        <text>[GlcNAc-(1-&gt;4)-Mur2Ac(oyl-L-Ala-gamma-D-Glu-L-Lys-D-Ala-D-Ala)](n)-di-trans,octa-cis-undecaprenyl diphosphate + beta-D-GlcNAc-(1-&gt;4)-Mur2Ac(oyl-L-Ala-gamma-D-Glu-L-Lys-D-Ala-D-Ala)-di-trans,octa-cis-undecaprenyl diphosphate = [GlcNAc-(1-&gt;4)-Mur2Ac(oyl-L-Ala-gamma-D-Glu-L-Lys-D-Ala-D-Ala)](n+1)-di-trans,octa-cis-undecaprenyl diphosphate + di-trans,octa-cis-undecaprenyl diphosphate + H(+)</text>
        <dbReference type="Rhea" id="RHEA:23708"/>
        <dbReference type="Rhea" id="RHEA-COMP:9602"/>
        <dbReference type="Rhea" id="RHEA-COMP:9603"/>
        <dbReference type="ChEBI" id="CHEBI:15378"/>
        <dbReference type="ChEBI" id="CHEBI:58405"/>
        <dbReference type="ChEBI" id="CHEBI:60033"/>
        <dbReference type="ChEBI" id="CHEBI:78435"/>
        <dbReference type="EC" id="2.4.99.28"/>
    </reaction>
</comment>
<keyword evidence="8" id="KW-0133">Cell shape</keyword>
<dbReference type="Pfam" id="PF00905">
    <property type="entry name" value="Transpeptidase"/>
    <property type="match status" value="1"/>
</dbReference>
<feature type="region of interest" description="Disordered" evidence="16">
    <location>
        <begin position="759"/>
        <end position="817"/>
    </location>
</feature>
<dbReference type="Proteomes" id="UP001597568">
    <property type="component" value="Unassembled WGS sequence"/>
</dbReference>
<keyword evidence="12" id="KW-0511">Multifunctional enzyme</keyword>